<dbReference type="InterPro" id="IPR000387">
    <property type="entry name" value="Tyr_Pase_dom"/>
</dbReference>
<keyword evidence="3" id="KW-0378">Hydrolase</keyword>
<dbReference type="PANTHER" id="PTHR31126:SF1">
    <property type="entry name" value="TYROSINE SPECIFIC PROTEIN PHOSPHATASES DOMAIN-CONTAINING PROTEIN"/>
    <property type="match status" value="1"/>
</dbReference>
<feature type="domain" description="Tyrosine specific protein phosphatases" evidence="2">
    <location>
        <begin position="123"/>
        <end position="170"/>
    </location>
</feature>
<comment type="caution">
    <text evidence="3">The sequence shown here is derived from an EMBL/GenBank/DDBJ whole genome shotgun (WGS) entry which is preliminary data.</text>
</comment>
<dbReference type="GO" id="GO:0004725">
    <property type="term" value="F:protein tyrosine phosphatase activity"/>
    <property type="evidence" value="ECO:0007669"/>
    <property type="project" value="UniProtKB-EC"/>
</dbReference>
<proteinExistence type="inferred from homology"/>
<dbReference type="InterPro" id="IPR016130">
    <property type="entry name" value="Tyr_Pase_AS"/>
</dbReference>
<keyword evidence="4" id="KW-1185">Reference proteome</keyword>
<evidence type="ECO:0000313" key="3">
    <source>
        <dbReference type="EMBL" id="MDO6414498.1"/>
    </source>
</evidence>
<accession>A0ABT8Y855</accession>
<gene>
    <name evidence="3" type="ORF">Q4F19_08910</name>
</gene>
<evidence type="ECO:0000256" key="1">
    <source>
        <dbReference type="ARBA" id="ARBA00009580"/>
    </source>
</evidence>
<comment type="similarity">
    <text evidence="1">Belongs to the protein-tyrosine phosphatase family.</text>
</comment>
<dbReference type="InterPro" id="IPR029021">
    <property type="entry name" value="Prot-tyrosine_phosphatase-like"/>
</dbReference>
<protein>
    <submittedName>
        <fullName evidence="3">Tyrosine-protein phosphatase</fullName>
        <ecNumber evidence="3">3.1.3.48</ecNumber>
    </submittedName>
</protein>
<dbReference type="SUPFAM" id="SSF52799">
    <property type="entry name" value="(Phosphotyrosine protein) phosphatases II"/>
    <property type="match status" value="1"/>
</dbReference>
<dbReference type="InterPro" id="IPR026893">
    <property type="entry name" value="Tyr/Ser_Pase_IphP-type"/>
</dbReference>
<dbReference type="RefSeq" id="WP_303541701.1">
    <property type="nucleotide sequence ID" value="NZ_JAUOTP010000003.1"/>
</dbReference>
<dbReference type="Pfam" id="PF13350">
    <property type="entry name" value="Y_phosphatase3"/>
    <property type="match status" value="1"/>
</dbReference>
<dbReference type="EC" id="3.1.3.48" evidence="3"/>
<dbReference type="PROSITE" id="PS00383">
    <property type="entry name" value="TYR_PHOSPHATASE_1"/>
    <property type="match status" value="1"/>
</dbReference>
<dbReference type="PROSITE" id="PS50056">
    <property type="entry name" value="TYR_PHOSPHATASE_2"/>
    <property type="match status" value="1"/>
</dbReference>
<evidence type="ECO:0000313" key="4">
    <source>
        <dbReference type="Proteomes" id="UP001169764"/>
    </source>
</evidence>
<organism evidence="3 4">
    <name type="scientific">Sphingomonas natans</name>
    <dbReference type="NCBI Taxonomy" id="3063330"/>
    <lineage>
        <taxon>Bacteria</taxon>
        <taxon>Pseudomonadati</taxon>
        <taxon>Pseudomonadota</taxon>
        <taxon>Alphaproteobacteria</taxon>
        <taxon>Sphingomonadales</taxon>
        <taxon>Sphingomonadaceae</taxon>
        <taxon>Sphingomonas</taxon>
    </lineage>
</organism>
<evidence type="ECO:0000259" key="2">
    <source>
        <dbReference type="PROSITE" id="PS50056"/>
    </source>
</evidence>
<reference evidence="3" key="1">
    <citation type="submission" date="2023-07" db="EMBL/GenBank/DDBJ databases">
        <authorList>
            <person name="Kim M."/>
        </authorList>
    </citation>
    <scope>NUCLEOTIDE SEQUENCE</scope>
    <source>
        <strain evidence="3">BIUV-7</strain>
    </source>
</reference>
<dbReference type="Proteomes" id="UP001169764">
    <property type="component" value="Unassembled WGS sequence"/>
</dbReference>
<sequence>MRDRLSRAVNLRDLGGFQAFPDGTVVRRGRLYRAATLSGLDGELLEVVRALGIRTIIDFRHNGERTAFPTPWEALGCTDYWCRDHHASGADLGPLLRSPDLTADDSRGAMLSLYRALPYEQSDAFIRLFRSVIDGRWPVLFHCAAGKDRTGVAAALILAALGVARTDIVKDYGLTAEFDLLASPPVKGRPPMSDARRASVSPMIVPDPAYLDAMFEAVTERSGSLDAYLAETLALTADDRETLRAVLLE</sequence>
<dbReference type="EMBL" id="JAUOTP010000003">
    <property type="protein sequence ID" value="MDO6414498.1"/>
    <property type="molecule type" value="Genomic_DNA"/>
</dbReference>
<dbReference type="Gene3D" id="3.90.190.10">
    <property type="entry name" value="Protein tyrosine phosphatase superfamily"/>
    <property type="match status" value="1"/>
</dbReference>
<dbReference type="PANTHER" id="PTHR31126">
    <property type="entry name" value="TYROSINE-PROTEIN PHOSPHATASE"/>
    <property type="match status" value="1"/>
</dbReference>
<name>A0ABT8Y855_9SPHN</name>